<proteinExistence type="inferred from homology"/>
<evidence type="ECO:0000259" key="7">
    <source>
        <dbReference type="SMART" id="SM00563"/>
    </source>
</evidence>
<accession>A0A6L5WGJ1</accession>
<evidence type="ECO:0000256" key="4">
    <source>
        <dbReference type="ARBA" id="ARBA00022989"/>
    </source>
</evidence>
<comment type="caution">
    <text evidence="8">The sequence shown here is derived from an EMBL/GenBank/DDBJ whole genome shotgun (WGS) entry which is preliminary data.</text>
</comment>
<dbReference type="EMBL" id="VWSJ01000007">
    <property type="protein sequence ID" value="MSN96154.1"/>
    <property type="molecule type" value="Genomic_DNA"/>
</dbReference>
<dbReference type="Gene3D" id="2.30.38.10">
    <property type="entry name" value="Luciferase, Domain 3"/>
    <property type="match status" value="1"/>
</dbReference>
<dbReference type="Pfam" id="PF07690">
    <property type="entry name" value="MFS_1"/>
    <property type="match status" value="1"/>
</dbReference>
<dbReference type="Proteomes" id="UP000476338">
    <property type="component" value="Unassembled WGS sequence"/>
</dbReference>
<feature type="domain" description="Phospholipid/glycerol acyltransferase" evidence="7">
    <location>
        <begin position="446"/>
        <end position="557"/>
    </location>
</feature>
<dbReference type="CDD" id="cd07989">
    <property type="entry name" value="LPLAT_AGPAT-like"/>
    <property type="match status" value="1"/>
</dbReference>
<feature type="transmembrane region" description="Helical" evidence="6">
    <location>
        <begin position="175"/>
        <end position="199"/>
    </location>
</feature>
<dbReference type="SUPFAM" id="SSF69593">
    <property type="entry name" value="Glycerol-3-phosphate (1)-acyltransferase"/>
    <property type="match status" value="1"/>
</dbReference>
<organism evidence="8 9">
    <name type="scientific">Campylobacter portucalensis</name>
    <dbReference type="NCBI Taxonomy" id="2608384"/>
    <lineage>
        <taxon>Bacteria</taxon>
        <taxon>Pseudomonadati</taxon>
        <taxon>Campylobacterota</taxon>
        <taxon>Epsilonproteobacteria</taxon>
        <taxon>Campylobacterales</taxon>
        <taxon>Campylobacteraceae</taxon>
        <taxon>Campylobacter</taxon>
    </lineage>
</organism>
<dbReference type="InterPro" id="IPR036259">
    <property type="entry name" value="MFS_trans_sf"/>
</dbReference>
<evidence type="ECO:0000256" key="1">
    <source>
        <dbReference type="ARBA" id="ARBA00006432"/>
    </source>
</evidence>
<dbReference type="Pfam" id="PF01553">
    <property type="entry name" value="Acyltransferase"/>
    <property type="match status" value="1"/>
</dbReference>
<feature type="transmembrane region" description="Helical" evidence="6">
    <location>
        <begin position="273"/>
        <end position="295"/>
    </location>
</feature>
<keyword evidence="9" id="KW-1185">Reference proteome</keyword>
<dbReference type="InterPro" id="IPR020845">
    <property type="entry name" value="AMP-binding_CS"/>
</dbReference>
<feature type="transmembrane region" description="Helical" evidence="6">
    <location>
        <begin position="79"/>
        <end position="96"/>
    </location>
</feature>
<dbReference type="GO" id="GO:0016746">
    <property type="term" value="F:acyltransferase activity"/>
    <property type="evidence" value="ECO:0007669"/>
    <property type="project" value="InterPro"/>
</dbReference>
<feature type="transmembrane region" description="Helical" evidence="6">
    <location>
        <begin position="43"/>
        <end position="67"/>
    </location>
</feature>
<evidence type="ECO:0000256" key="6">
    <source>
        <dbReference type="SAM" id="Phobius"/>
    </source>
</evidence>
<feature type="transmembrane region" description="Helical" evidence="6">
    <location>
        <begin position="672"/>
        <end position="691"/>
    </location>
</feature>
<dbReference type="CDD" id="cd06173">
    <property type="entry name" value="MFS_MefA_like"/>
    <property type="match status" value="1"/>
</dbReference>
<keyword evidence="2" id="KW-0436">Ligase</keyword>
<dbReference type="GO" id="GO:0016405">
    <property type="term" value="F:CoA-ligase activity"/>
    <property type="evidence" value="ECO:0007669"/>
    <property type="project" value="TreeGrafter"/>
</dbReference>
<dbReference type="InterPro" id="IPR002123">
    <property type="entry name" value="Plipid/glycerol_acylTrfase"/>
</dbReference>
<feature type="transmembrane region" description="Helical" evidence="6">
    <location>
        <begin position="325"/>
        <end position="348"/>
    </location>
</feature>
<evidence type="ECO:0000256" key="5">
    <source>
        <dbReference type="ARBA" id="ARBA00023136"/>
    </source>
</evidence>
<reference evidence="8 9" key="2">
    <citation type="submission" date="2020-03" db="EMBL/GenBank/DDBJ databases">
        <title>Campylobacter portucalensis sp. nov., a new species of Campylobacter isolated from the reproductive tract of bulls.</title>
        <authorList>
            <person name="Silva M.F."/>
            <person name="Pereira G."/>
            <person name="Carneiro C."/>
            <person name="Hemphill A."/>
            <person name="Mateus L."/>
            <person name="Lopes-Da-Costa L."/>
            <person name="Silva E."/>
        </authorList>
    </citation>
    <scope>NUCLEOTIDE SEQUENCE [LARGE SCALE GENOMIC DNA]</scope>
    <source>
        <strain evidence="8 9">FMV-PI01</strain>
    </source>
</reference>
<dbReference type="AlphaFoldDB" id="A0A6L5WGJ1"/>
<dbReference type="InterPro" id="IPR045851">
    <property type="entry name" value="AMP-bd_C_sf"/>
</dbReference>
<name>A0A6L5WGJ1_9BACT</name>
<feature type="transmembrane region" description="Helical" evidence="6">
    <location>
        <begin position="393"/>
        <end position="413"/>
    </location>
</feature>
<evidence type="ECO:0000313" key="9">
    <source>
        <dbReference type="Proteomes" id="UP000476338"/>
    </source>
</evidence>
<dbReference type="NCBIfam" id="NF006386">
    <property type="entry name" value="PRK08633.1"/>
    <property type="match status" value="1"/>
</dbReference>
<feature type="transmembrane region" description="Helical" evidence="6">
    <location>
        <begin position="142"/>
        <end position="163"/>
    </location>
</feature>
<dbReference type="PANTHER" id="PTHR24096">
    <property type="entry name" value="LONG-CHAIN-FATTY-ACID--COA LIGASE"/>
    <property type="match status" value="1"/>
</dbReference>
<gene>
    <name evidence="8" type="ORF">F1B92_02910</name>
</gene>
<feature type="transmembrane region" description="Helical" evidence="6">
    <location>
        <begin position="302"/>
        <end position="319"/>
    </location>
</feature>
<evidence type="ECO:0000256" key="3">
    <source>
        <dbReference type="ARBA" id="ARBA00022692"/>
    </source>
</evidence>
<dbReference type="Gene3D" id="3.40.50.980">
    <property type="match status" value="2"/>
</dbReference>
<dbReference type="InterPro" id="IPR011701">
    <property type="entry name" value="MFS"/>
</dbReference>
<dbReference type="Pfam" id="PF00501">
    <property type="entry name" value="AMP-binding"/>
    <property type="match status" value="1"/>
</dbReference>
<reference evidence="8 9" key="1">
    <citation type="submission" date="2019-09" db="EMBL/GenBank/DDBJ databases">
        <authorList>
            <person name="Silva M."/>
            <person name="Pereira G."/>
            <person name="Lopes-Da-Costa L."/>
            <person name="Silva E."/>
        </authorList>
    </citation>
    <scope>NUCLEOTIDE SEQUENCE [LARGE SCALE GENOMIC DNA]</scope>
    <source>
        <strain evidence="8 9">FMV-PI01</strain>
    </source>
</reference>
<dbReference type="SMART" id="SM00563">
    <property type="entry name" value="PlsC"/>
    <property type="match status" value="1"/>
</dbReference>
<keyword evidence="4 6" id="KW-1133">Transmembrane helix</keyword>
<sequence>MRKLFKIDGFMPFLIVIFLNASIDLGHKITIQNILTKSFEPGGVLVALSAIVNLLILLPYIGLFSVSGFLNDKFSKTNIIRYAAISEIFLTLFIAISYIFGWFYIAFFVTLLLAIQSAIYSPAKYGLIKSIVKKENLGLANGVVESITIASILLSSLIFSFIFEYFSSSSKNPSELMACVWFIGVILFCFSVLETFCSYRVPFFKPSNKNLEFDFKKYFKFQYLKENLNYIYKDKNLLLAMIGLGFFWGISQLAIVVFPSHFKSVVGSDDVRVIWLILAVSTVGLIAGSIFAGLCSKNRIETGLIPLGAILILASLFIFGTSDSVWIMFFASVCFGFSGGIFIVPLNASIQYFTDEKHIGKTIAISNFIQNIFMVVYLFLTIFFTQIGLNSEAIFIVASLSIMICFFAGLKIMPHLFARLLIKPFFNIFYKLNLKGIENIPQTGGVLLVGNHFSWIDWLIVQICLKRSVKFVIHKSFYEIWYLKPFLKIFRVIPIGSRSSKSALEKMRLHLKNGEVVAIFPEGHISCNSNINKFHKGFEIALRLSGAKLIAFHIHGLWGSKFSKANKFYQKNSKKYFERRKIFINFSEPLNDDTTAVAAKSEIVKLSYFNWQEYLNLSKPFYCNWLDFAKSNLFKTAMINFDSTKINNLKSITAVILFLTKFKKYFTDEKNVGVLLPSSIACSLINLTLLIKAKVPVNLNYTLSLNSLEKCIKNSGMKTILSSKKFVEKLEKRGIKFSDEILSKVIYLEEFSTNFSKFDKIKSLLQALVLPKFIIKKLYFQKVSIDDDAVVLYSSGSEGEPKGIVLSHRNLLANIKQISRLVNSQKRETILASLPVFHSFGLTVTTYLPLSEGLISAHVADPTDALSVGKMVNDTKANIIFGTSTFFRLYTKRVANNMFNSIRLAIAGGEKLNLNVKKEFKQKFNIDILEGYGTTETSPVVSVNLPSYIDSDSSKEVKFTKDGSVGMLLAGTMIKICDPQTLNQLDVGENGLILIAGPQVMKGYYKKKIDPTILIDGIRYYKTGDIGYIDSDGFIFITDRMSRFAKIGGEMISISMVENEIQANLSEDDIIAATNLPDEKKGEKIVLLYAGDKTKDDITYAIMHSNLNAISRPSVIRIVDNIPVLGTGKIDFSAVKKLALNLENT</sequence>
<dbReference type="SUPFAM" id="SSF103473">
    <property type="entry name" value="MFS general substrate transporter"/>
    <property type="match status" value="1"/>
</dbReference>
<dbReference type="PROSITE" id="PS00455">
    <property type="entry name" value="AMP_BINDING"/>
    <property type="match status" value="1"/>
</dbReference>
<dbReference type="GO" id="GO:0022857">
    <property type="term" value="F:transmembrane transporter activity"/>
    <property type="evidence" value="ECO:0007669"/>
    <property type="project" value="InterPro"/>
</dbReference>
<evidence type="ECO:0000256" key="2">
    <source>
        <dbReference type="ARBA" id="ARBA00022598"/>
    </source>
</evidence>
<dbReference type="SUPFAM" id="SSF56801">
    <property type="entry name" value="Acetyl-CoA synthetase-like"/>
    <property type="match status" value="1"/>
</dbReference>
<dbReference type="Gene3D" id="1.20.1250.20">
    <property type="entry name" value="MFS general substrate transporter like domains"/>
    <property type="match status" value="1"/>
</dbReference>
<feature type="transmembrane region" description="Helical" evidence="6">
    <location>
        <begin position="237"/>
        <end position="261"/>
    </location>
</feature>
<dbReference type="RefSeq" id="WP_154570420.1">
    <property type="nucleotide sequence ID" value="NZ_VWSJ01000007.1"/>
</dbReference>
<dbReference type="Gene3D" id="3.30.300.30">
    <property type="match status" value="1"/>
</dbReference>
<feature type="transmembrane region" description="Helical" evidence="6">
    <location>
        <begin position="368"/>
        <end position="387"/>
    </location>
</feature>
<evidence type="ECO:0000313" key="8">
    <source>
        <dbReference type="EMBL" id="MSN96154.1"/>
    </source>
</evidence>
<dbReference type="PANTHER" id="PTHR24096:SF149">
    <property type="entry name" value="AMP-BINDING DOMAIN-CONTAINING PROTEIN-RELATED"/>
    <property type="match status" value="1"/>
</dbReference>
<dbReference type="InterPro" id="IPR000873">
    <property type="entry name" value="AMP-dep_synth/lig_dom"/>
</dbReference>
<protein>
    <submittedName>
        <fullName evidence="8">MFS transporter</fullName>
    </submittedName>
</protein>
<comment type="similarity">
    <text evidence="1">Belongs to the ATP-dependent AMP-binding enzyme family.</text>
</comment>
<feature type="transmembrane region" description="Helical" evidence="6">
    <location>
        <begin position="102"/>
        <end position="121"/>
    </location>
</feature>
<keyword evidence="5 6" id="KW-0472">Membrane</keyword>
<keyword evidence="3 6" id="KW-0812">Transmembrane</keyword>